<dbReference type="EMBL" id="JAAGAX010000005">
    <property type="protein sequence ID" value="KAF2315061.1"/>
    <property type="molecule type" value="Genomic_DNA"/>
</dbReference>
<dbReference type="AlphaFoldDB" id="A0A6A6MMR7"/>
<protein>
    <submittedName>
        <fullName evidence="1">Uncharacterized protein</fullName>
    </submittedName>
</protein>
<dbReference type="Proteomes" id="UP000467840">
    <property type="component" value="Chromosome 15"/>
</dbReference>
<keyword evidence="2" id="KW-1185">Reference proteome</keyword>
<organism evidence="1 2">
    <name type="scientific">Hevea brasiliensis</name>
    <name type="common">Para rubber tree</name>
    <name type="synonym">Siphonia brasiliensis</name>
    <dbReference type="NCBI Taxonomy" id="3981"/>
    <lineage>
        <taxon>Eukaryota</taxon>
        <taxon>Viridiplantae</taxon>
        <taxon>Streptophyta</taxon>
        <taxon>Embryophyta</taxon>
        <taxon>Tracheophyta</taxon>
        <taxon>Spermatophyta</taxon>
        <taxon>Magnoliopsida</taxon>
        <taxon>eudicotyledons</taxon>
        <taxon>Gunneridae</taxon>
        <taxon>Pentapetalae</taxon>
        <taxon>rosids</taxon>
        <taxon>fabids</taxon>
        <taxon>Malpighiales</taxon>
        <taxon>Euphorbiaceae</taxon>
        <taxon>Crotonoideae</taxon>
        <taxon>Micrandreae</taxon>
        <taxon>Hevea</taxon>
    </lineage>
</organism>
<name>A0A6A6MMR7_HEVBR</name>
<reference evidence="1 2" key="1">
    <citation type="journal article" date="2020" name="Mol. Plant">
        <title>The Chromosome-Based Rubber Tree Genome Provides New Insights into Spurge Genome Evolution and Rubber Biosynthesis.</title>
        <authorList>
            <person name="Liu J."/>
            <person name="Shi C."/>
            <person name="Shi C.C."/>
            <person name="Li W."/>
            <person name="Zhang Q.J."/>
            <person name="Zhang Y."/>
            <person name="Li K."/>
            <person name="Lu H.F."/>
            <person name="Shi C."/>
            <person name="Zhu S.T."/>
            <person name="Xiao Z.Y."/>
            <person name="Nan H."/>
            <person name="Yue Y."/>
            <person name="Zhu X.G."/>
            <person name="Wu Y."/>
            <person name="Hong X.N."/>
            <person name="Fan G.Y."/>
            <person name="Tong Y."/>
            <person name="Zhang D."/>
            <person name="Mao C.L."/>
            <person name="Liu Y.L."/>
            <person name="Hao S.J."/>
            <person name="Liu W.Q."/>
            <person name="Lv M.Q."/>
            <person name="Zhang H.B."/>
            <person name="Liu Y."/>
            <person name="Hu-Tang G.R."/>
            <person name="Wang J.P."/>
            <person name="Wang J.H."/>
            <person name="Sun Y.H."/>
            <person name="Ni S.B."/>
            <person name="Chen W.B."/>
            <person name="Zhang X.C."/>
            <person name="Jiao Y.N."/>
            <person name="Eichler E.E."/>
            <person name="Li G.H."/>
            <person name="Liu X."/>
            <person name="Gao L.Z."/>
        </authorList>
    </citation>
    <scope>NUCLEOTIDE SEQUENCE [LARGE SCALE GENOMIC DNA]</scope>
    <source>
        <strain evidence="2">cv. GT1</strain>
        <tissue evidence="1">Leaf</tissue>
    </source>
</reference>
<evidence type="ECO:0000313" key="1">
    <source>
        <dbReference type="EMBL" id="KAF2315061.1"/>
    </source>
</evidence>
<sequence>MREQRLYPVVYRMFFLGVVVGTTADSYRVADPPVKVRNHLLYLLTKVNTIMDHQIFEVFLERLKCYSHIAEGHGLVRFTFSGKIRVVPAYWLDGQLDKISCFQSVAVYILIVELL</sequence>
<accession>A0A6A6MMR7</accession>
<comment type="caution">
    <text evidence="1">The sequence shown here is derived from an EMBL/GenBank/DDBJ whole genome shotgun (WGS) entry which is preliminary data.</text>
</comment>
<gene>
    <name evidence="1" type="ORF">GH714_038060</name>
</gene>
<evidence type="ECO:0000313" key="2">
    <source>
        <dbReference type="Proteomes" id="UP000467840"/>
    </source>
</evidence>
<proteinExistence type="predicted"/>